<gene>
    <name evidence="1" type="ORF">ARHIZOSPH14_07620</name>
</gene>
<protein>
    <submittedName>
        <fullName evidence="1">Uncharacterized protein</fullName>
    </submittedName>
</protein>
<dbReference type="Proteomes" id="UP001144396">
    <property type="component" value="Unassembled WGS sequence"/>
</dbReference>
<keyword evidence="2" id="KW-1185">Reference proteome</keyword>
<dbReference type="EMBL" id="BSDP01000001">
    <property type="protein sequence ID" value="GLI26520.1"/>
    <property type="molecule type" value="Genomic_DNA"/>
</dbReference>
<name>A0A9W6FNK2_9MICO</name>
<reference evidence="1" key="1">
    <citation type="submission" date="2022-12" db="EMBL/GenBank/DDBJ databases">
        <title>Reference genome sequencing for broad-spectrum identification of bacterial and archaeal isolates by mass spectrometry.</title>
        <authorList>
            <person name="Sekiguchi Y."/>
            <person name="Tourlousse D.M."/>
        </authorList>
    </citation>
    <scope>NUCLEOTIDE SEQUENCE</scope>
    <source>
        <strain evidence="1">14</strain>
    </source>
</reference>
<organism evidence="1 2">
    <name type="scientific">Agromyces rhizosphaerae</name>
    <dbReference type="NCBI Taxonomy" id="88374"/>
    <lineage>
        <taxon>Bacteria</taxon>
        <taxon>Bacillati</taxon>
        <taxon>Actinomycetota</taxon>
        <taxon>Actinomycetes</taxon>
        <taxon>Micrococcales</taxon>
        <taxon>Microbacteriaceae</taxon>
        <taxon>Agromyces</taxon>
    </lineage>
</organism>
<sequence length="80" mass="8737">MHTFPRPANERLHVDRVPLGRTCPECGGADVRTYRVLSEGGWWQAVKCQDCLASLEREPSPALGSFVPLGTTVQTGEAAR</sequence>
<dbReference type="RefSeq" id="WP_281882524.1">
    <property type="nucleotide sequence ID" value="NZ_BSDP01000001.1"/>
</dbReference>
<proteinExistence type="predicted"/>
<dbReference type="AlphaFoldDB" id="A0A9W6FNK2"/>
<evidence type="ECO:0000313" key="2">
    <source>
        <dbReference type="Proteomes" id="UP001144396"/>
    </source>
</evidence>
<accession>A0A9W6FNK2</accession>
<comment type="caution">
    <text evidence="1">The sequence shown here is derived from an EMBL/GenBank/DDBJ whole genome shotgun (WGS) entry which is preliminary data.</text>
</comment>
<evidence type="ECO:0000313" key="1">
    <source>
        <dbReference type="EMBL" id="GLI26520.1"/>
    </source>
</evidence>